<keyword evidence="3 6" id="KW-0812">Transmembrane</keyword>
<dbReference type="PANTHER" id="PTHR12677:SF59">
    <property type="entry name" value="GOLGI APPARATUS MEMBRANE PROTEIN TVP38-RELATED"/>
    <property type="match status" value="1"/>
</dbReference>
<name>A0A1P8WIE8_9PLAN</name>
<dbReference type="AlphaFoldDB" id="A0A1P8WIE8"/>
<comment type="subcellular location">
    <subcellularLocation>
        <location evidence="1 6">Cell membrane</location>
        <topology evidence="1 6">Multi-pass membrane protein</topology>
    </subcellularLocation>
</comment>
<sequence length="261" mass="28378">MTTEATEPTADASRTSGSASKLIKVVVLAALVSVIGVAYFNYGDDLSLAGLAEKEAALQSWQQDNPVLAYGAAWLVYVVVTGLSLPGAVPLTLVFGWFFGFWKALLIVSFGSTAGATVAFLLSRYLLQETVQSKFSERLESVNKAFRREGAYYLFSLRLIPAVPFFVINVVMGLTPISVTTFWWVSQCGMLPGTCVFVYAGTQVPDLQTLADQGWQSILSWPLVAAFVLLGLFPIVVKKLMAKFGRTPEALQNKEEPGRDT</sequence>
<evidence type="ECO:0000256" key="2">
    <source>
        <dbReference type="ARBA" id="ARBA00022475"/>
    </source>
</evidence>
<dbReference type="RefSeq" id="WP_077025229.1">
    <property type="nucleotide sequence ID" value="NZ_CP017641.1"/>
</dbReference>
<dbReference type="OrthoDB" id="9779114at2"/>
<evidence type="ECO:0000313" key="9">
    <source>
        <dbReference type="Proteomes" id="UP000187735"/>
    </source>
</evidence>
<organism evidence="8 9">
    <name type="scientific">Fuerstiella marisgermanici</name>
    <dbReference type="NCBI Taxonomy" id="1891926"/>
    <lineage>
        <taxon>Bacteria</taxon>
        <taxon>Pseudomonadati</taxon>
        <taxon>Planctomycetota</taxon>
        <taxon>Planctomycetia</taxon>
        <taxon>Planctomycetales</taxon>
        <taxon>Planctomycetaceae</taxon>
        <taxon>Fuerstiella</taxon>
    </lineage>
</organism>
<keyword evidence="9" id="KW-1185">Reference proteome</keyword>
<dbReference type="InterPro" id="IPR015414">
    <property type="entry name" value="TMEM64"/>
</dbReference>
<dbReference type="Proteomes" id="UP000187735">
    <property type="component" value="Chromosome"/>
</dbReference>
<feature type="transmembrane region" description="Helical" evidence="6">
    <location>
        <begin position="105"/>
        <end position="127"/>
    </location>
</feature>
<evidence type="ECO:0000259" key="7">
    <source>
        <dbReference type="Pfam" id="PF09335"/>
    </source>
</evidence>
<dbReference type="PANTHER" id="PTHR12677">
    <property type="entry name" value="GOLGI APPARATUS MEMBRANE PROTEIN TVP38-RELATED"/>
    <property type="match status" value="1"/>
</dbReference>
<evidence type="ECO:0000256" key="5">
    <source>
        <dbReference type="ARBA" id="ARBA00023136"/>
    </source>
</evidence>
<accession>A0A1P8WIE8</accession>
<keyword evidence="4 6" id="KW-1133">Transmembrane helix</keyword>
<dbReference type="GO" id="GO:0005886">
    <property type="term" value="C:plasma membrane"/>
    <property type="evidence" value="ECO:0007669"/>
    <property type="project" value="UniProtKB-SubCell"/>
</dbReference>
<protein>
    <recommendedName>
        <fullName evidence="6">TVP38/TMEM64 family membrane protein</fullName>
    </recommendedName>
</protein>
<evidence type="ECO:0000313" key="8">
    <source>
        <dbReference type="EMBL" id="APZ93829.1"/>
    </source>
</evidence>
<feature type="transmembrane region" description="Helical" evidence="6">
    <location>
        <begin position="22"/>
        <end position="42"/>
    </location>
</feature>
<proteinExistence type="inferred from homology"/>
<dbReference type="InterPro" id="IPR032816">
    <property type="entry name" value="VTT_dom"/>
</dbReference>
<feature type="transmembrane region" description="Helical" evidence="6">
    <location>
        <begin position="219"/>
        <end position="237"/>
    </location>
</feature>
<feature type="transmembrane region" description="Helical" evidence="6">
    <location>
        <begin position="151"/>
        <end position="174"/>
    </location>
</feature>
<dbReference type="STRING" id="1891926.Fuma_03447"/>
<evidence type="ECO:0000256" key="4">
    <source>
        <dbReference type="ARBA" id="ARBA00022989"/>
    </source>
</evidence>
<dbReference type="Pfam" id="PF09335">
    <property type="entry name" value="VTT_dom"/>
    <property type="match status" value="1"/>
</dbReference>
<feature type="transmembrane region" description="Helical" evidence="6">
    <location>
        <begin position="74"/>
        <end position="98"/>
    </location>
</feature>
<keyword evidence="5 6" id="KW-0472">Membrane</keyword>
<feature type="domain" description="VTT" evidence="7">
    <location>
        <begin position="89"/>
        <end position="202"/>
    </location>
</feature>
<comment type="similarity">
    <text evidence="6">Belongs to the TVP38/TMEM64 family.</text>
</comment>
<dbReference type="EMBL" id="CP017641">
    <property type="protein sequence ID" value="APZ93829.1"/>
    <property type="molecule type" value="Genomic_DNA"/>
</dbReference>
<gene>
    <name evidence="8" type="primary">ydjZ_2</name>
    <name evidence="8" type="ORF">Fuma_03447</name>
</gene>
<keyword evidence="2 6" id="KW-1003">Cell membrane</keyword>
<evidence type="ECO:0000256" key="6">
    <source>
        <dbReference type="RuleBase" id="RU366058"/>
    </source>
</evidence>
<evidence type="ECO:0000256" key="3">
    <source>
        <dbReference type="ARBA" id="ARBA00022692"/>
    </source>
</evidence>
<dbReference type="KEGG" id="fmr:Fuma_03447"/>
<reference evidence="8 9" key="1">
    <citation type="journal article" date="2016" name="Front. Microbiol.">
        <title>Fuerstia marisgermanicae gen. nov., sp. nov., an Unusual Member of the Phylum Planctomycetes from the German Wadden Sea.</title>
        <authorList>
            <person name="Kohn T."/>
            <person name="Heuer A."/>
            <person name="Jogler M."/>
            <person name="Vollmers J."/>
            <person name="Boedeker C."/>
            <person name="Bunk B."/>
            <person name="Rast P."/>
            <person name="Borchert D."/>
            <person name="Glockner I."/>
            <person name="Freese H.M."/>
            <person name="Klenk H.P."/>
            <person name="Overmann J."/>
            <person name="Kaster A.K."/>
            <person name="Rohde M."/>
            <person name="Wiegand S."/>
            <person name="Jogler C."/>
        </authorList>
    </citation>
    <scope>NUCLEOTIDE SEQUENCE [LARGE SCALE GENOMIC DNA]</scope>
    <source>
        <strain evidence="8 9">NH11</strain>
    </source>
</reference>
<evidence type="ECO:0000256" key="1">
    <source>
        <dbReference type="ARBA" id="ARBA00004651"/>
    </source>
</evidence>
<feature type="transmembrane region" description="Helical" evidence="6">
    <location>
        <begin position="181"/>
        <end position="199"/>
    </location>
</feature>